<feature type="compositionally biased region" description="Polar residues" evidence="1">
    <location>
        <begin position="191"/>
        <end position="209"/>
    </location>
</feature>
<dbReference type="EMBL" id="BPPX01000018">
    <property type="protein sequence ID" value="GJC85450.1"/>
    <property type="molecule type" value="Genomic_DNA"/>
</dbReference>
<feature type="region of interest" description="Disordered" evidence="1">
    <location>
        <begin position="145"/>
        <end position="223"/>
    </location>
</feature>
<name>A0AA37LU51_9PEZI</name>
<dbReference type="CDD" id="cd18186">
    <property type="entry name" value="BTB_POZ_ZBTB_KLHL-like"/>
    <property type="match status" value="1"/>
</dbReference>
<accession>A0AA37LU51</accession>
<feature type="compositionally biased region" description="Basic residues" evidence="1">
    <location>
        <begin position="164"/>
        <end position="175"/>
    </location>
</feature>
<evidence type="ECO:0000313" key="3">
    <source>
        <dbReference type="EMBL" id="GJC85450.1"/>
    </source>
</evidence>
<protein>
    <recommendedName>
        <fullName evidence="2">BTB domain-containing protein</fullName>
    </recommendedName>
</protein>
<dbReference type="AlphaFoldDB" id="A0AA37LU51"/>
<proteinExistence type="predicted"/>
<dbReference type="InterPro" id="IPR011333">
    <property type="entry name" value="SKP1/BTB/POZ_sf"/>
</dbReference>
<keyword evidence="4" id="KW-1185">Reference proteome</keyword>
<dbReference type="PROSITE" id="PS50097">
    <property type="entry name" value="BTB"/>
    <property type="match status" value="1"/>
</dbReference>
<evidence type="ECO:0000313" key="4">
    <source>
        <dbReference type="Proteomes" id="UP001055172"/>
    </source>
</evidence>
<feature type="domain" description="BTB" evidence="2">
    <location>
        <begin position="33"/>
        <end position="92"/>
    </location>
</feature>
<reference evidence="3 4" key="1">
    <citation type="submission" date="2021-07" db="EMBL/GenBank/DDBJ databases">
        <title>Genome data of Colletotrichum spaethianum.</title>
        <authorList>
            <person name="Utami Y.D."/>
            <person name="Hiruma K."/>
        </authorList>
    </citation>
    <scope>NUCLEOTIDE SEQUENCE [LARGE SCALE GENOMIC DNA]</scope>
    <source>
        <strain evidence="3 4">MAFF 242679</strain>
    </source>
</reference>
<comment type="caution">
    <text evidence="3">The sequence shown here is derived from an EMBL/GenBank/DDBJ whole genome shotgun (WGS) entry which is preliminary data.</text>
</comment>
<dbReference type="PANTHER" id="PTHR47843:SF5">
    <property type="entry name" value="BTB_POZ DOMAIN PROTEIN"/>
    <property type="match status" value="1"/>
</dbReference>
<sequence>MSDTGINLATQIFNPVEELKGSLRILYENAEYSDLTIASRDAEYRVHKAIVCPRSDYFAAKFRELKSKVSHNIRYPANDDPLAVGMVIRYFYHLDYPSGSQQQALPLNGHAELNGYANDHVNSNHDDDFNGSIKSDDQLLEKDIKSGDHNEPLDDFLPPQPQRLSKKQKKRAKAHAKQEPGTIGSPDIQGESLSSPTTQEASVVNQTQENHSEGGGAVLNAKPPPNLQIVNGIGSGSSNKNLVLHANVYALSRKYGISGLRSLAFDKFKTEADNQWDTEEFLHAAEKVYTSCSDGDDDRKMKDVVVGMICRHGELMDKVETQKVMRTLPKDLMYDILLQVRQQGGFTR</sequence>
<dbReference type="SUPFAM" id="SSF54695">
    <property type="entry name" value="POZ domain"/>
    <property type="match status" value="1"/>
</dbReference>
<evidence type="ECO:0000256" key="1">
    <source>
        <dbReference type="SAM" id="MobiDB-lite"/>
    </source>
</evidence>
<evidence type="ECO:0000259" key="2">
    <source>
        <dbReference type="PROSITE" id="PS50097"/>
    </source>
</evidence>
<dbReference type="Proteomes" id="UP001055172">
    <property type="component" value="Unassembled WGS sequence"/>
</dbReference>
<dbReference type="Pfam" id="PF00651">
    <property type="entry name" value="BTB"/>
    <property type="match status" value="1"/>
</dbReference>
<dbReference type="InterPro" id="IPR000210">
    <property type="entry name" value="BTB/POZ_dom"/>
</dbReference>
<gene>
    <name evidence="3" type="ORF">ColLi_08288</name>
</gene>
<dbReference type="PANTHER" id="PTHR47843">
    <property type="entry name" value="BTB DOMAIN-CONTAINING PROTEIN-RELATED"/>
    <property type="match status" value="1"/>
</dbReference>
<organism evidence="3 4">
    <name type="scientific">Colletotrichum liriopes</name>
    <dbReference type="NCBI Taxonomy" id="708192"/>
    <lineage>
        <taxon>Eukaryota</taxon>
        <taxon>Fungi</taxon>
        <taxon>Dikarya</taxon>
        <taxon>Ascomycota</taxon>
        <taxon>Pezizomycotina</taxon>
        <taxon>Sordariomycetes</taxon>
        <taxon>Hypocreomycetidae</taxon>
        <taxon>Glomerellales</taxon>
        <taxon>Glomerellaceae</taxon>
        <taxon>Colletotrichum</taxon>
        <taxon>Colletotrichum spaethianum species complex</taxon>
    </lineage>
</organism>
<dbReference type="Gene3D" id="3.30.710.10">
    <property type="entry name" value="Potassium Channel Kv1.1, Chain A"/>
    <property type="match status" value="1"/>
</dbReference>